<keyword evidence="3" id="KW-1185">Reference proteome</keyword>
<evidence type="ECO:0000313" key="3">
    <source>
        <dbReference type="Proteomes" id="UP001610563"/>
    </source>
</evidence>
<dbReference type="Proteomes" id="UP001610563">
    <property type="component" value="Unassembled WGS sequence"/>
</dbReference>
<keyword evidence="1" id="KW-0472">Membrane</keyword>
<gene>
    <name evidence="2" type="ORF">BJX66DRAFT_316607</name>
</gene>
<accession>A0ABR4FMG4</accession>
<sequence length="93" mass="9928">MHGRAEDKSTSPCTQQQQVSTFMGMLISSRICHRLVHDAQKAKHRETISTLHRADGGSLSLSSSGMGVGLGVAVAAVGAFRCSSLRSLLWCEV</sequence>
<feature type="transmembrane region" description="Helical" evidence="1">
    <location>
        <begin position="59"/>
        <end position="80"/>
    </location>
</feature>
<evidence type="ECO:0000256" key="1">
    <source>
        <dbReference type="SAM" id="Phobius"/>
    </source>
</evidence>
<reference evidence="2 3" key="1">
    <citation type="submission" date="2024-07" db="EMBL/GenBank/DDBJ databases">
        <title>Section-level genome sequencing and comparative genomics of Aspergillus sections Usti and Cavernicolus.</title>
        <authorList>
            <consortium name="Lawrence Berkeley National Laboratory"/>
            <person name="Nybo J.L."/>
            <person name="Vesth T.C."/>
            <person name="Theobald S."/>
            <person name="Frisvad J.C."/>
            <person name="Larsen T.O."/>
            <person name="Kjaerboelling I."/>
            <person name="Rothschild-Mancinelli K."/>
            <person name="Lyhne E.K."/>
            <person name="Kogle M.E."/>
            <person name="Barry K."/>
            <person name="Clum A."/>
            <person name="Na H."/>
            <person name="Ledsgaard L."/>
            <person name="Lin J."/>
            <person name="Lipzen A."/>
            <person name="Kuo A."/>
            <person name="Riley R."/>
            <person name="Mondo S."/>
            <person name="Labutti K."/>
            <person name="Haridas S."/>
            <person name="Pangalinan J."/>
            <person name="Salamov A.A."/>
            <person name="Simmons B.A."/>
            <person name="Magnuson J.K."/>
            <person name="Chen J."/>
            <person name="Drula E."/>
            <person name="Henrissat B."/>
            <person name="Wiebenga A."/>
            <person name="Lubbers R.J."/>
            <person name="Gomes A.C."/>
            <person name="Makela M.R."/>
            <person name="Stajich J."/>
            <person name="Grigoriev I.V."/>
            <person name="Mortensen U.H."/>
            <person name="De Vries R.P."/>
            <person name="Baker S.E."/>
            <person name="Andersen M.R."/>
        </authorList>
    </citation>
    <scope>NUCLEOTIDE SEQUENCE [LARGE SCALE GENOMIC DNA]</scope>
    <source>
        <strain evidence="2 3">CBS 209.92</strain>
    </source>
</reference>
<organism evidence="2 3">
    <name type="scientific">Aspergillus keveii</name>
    <dbReference type="NCBI Taxonomy" id="714993"/>
    <lineage>
        <taxon>Eukaryota</taxon>
        <taxon>Fungi</taxon>
        <taxon>Dikarya</taxon>
        <taxon>Ascomycota</taxon>
        <taxon>Pezizomycotina</taxon>
        <taxon>Eurotiomycetes</taxon>
        <taxon>Eurotiomycetidae</taxon>
        <taxon>Eurotiales</taxon>
        <taxon>Aspergillaceae</taxon>
        <taxon>Aspergillus</taxon>
        <taxon>Aspergillus subgen. Nidulantes</taxon>
    </lineage>
</organism>
<keyword evidence="1" id="KW-1133">Transmembrane helix</keyword>
<name>A0ABR4FMG4_9EURO</name>
<proteinExistence type="predicted"/>
<dbReference type="EMBL" id="JBFTWV010000179">
    <property type="protein sequence ID" value="KAL2784449.1"/>
    <property type="molecule type" value="Genomic_DNA"/>
</dbReference>
<protein>
    <submittedName>
        <fullName evidence="2">Uncharacterized protein</fullName>
    </submittedName>
</protein>
<keyword evidence="1" id="KW-0812">Transmembrane</keyword>
<comment type="caution">
    <text evidence="2">The sequence shown here is derived from an EMBL/GenBank/DDBJ whole genome shotgun (WGS) entry which is preliminary data.</text>
</comment>
<evidence type="ECO:0000313" key="2">
    <source>
        <dbReference type="EMBL" id="KAL2784449.1"/>
    </source>
</evidence>